<keyword evidence="2" id="KW-1185">Reference proteome</keyword>
<gene>
    <name evidence="1" type="ORF">K469DRAFT_580054</name>
</gene>
<sequence length="58" mass="6552">KLFLIVINHMAIHGDVWKYINPDKLSTKVEKLNAPIKPLPNNFKATSARDSSTIPNNH</sequence>
<dbReference type="OrthoDB" id="4364842at2759"/>
<organism evidence="1 2">
    <name type="scientific">Zopfia rhizophila CBS 207.26</name>
    <dbReference type="NCBI Taxonomy" id="1314779"/>
    <lineage>
        <taxon>Eukaryota</taxon>
        <taxon>Fungi</taxon>
        <taxon>Dikarya</taxon>
        <taxon>Ascomycota</taxon>
        <taxon>Pezizomycotina</taxon>
        <taxon>Dothideomycetes</taxon>
        <taxon>Dothideomycetes incertae sedis</taxon>
        <taxon>Zopfiaceae</taxon>
        <taxon>Zopfia</taxon>
    </lineage>
</organism>
<accession>A0A6A6E0Y5</accession>
<feature type="non-terminal residue" evidence="1">
    <location>
        <position position="1"/>
    </location>
</feature>
<evidence type="ECO:0000313" key="2">
    <source>
        <dbReference type="Proteomes" id="UP000800200"/>
    </source>
</evidence>
<reference evidence="1" key="1">
    <citation type="journal article" date="2020" name="Stud. Mycol.">
        <title>101 Dothideomycetes genomes: a test case for predicting lifestyles and emergence of pathogens.</title>
        <authorList>
            <person name="Haridas S."/>
            <person name="Albert R."/>
            <person name="Binder M."/>
            <person name="Bloem J."/>
            <person name="Labutti K."/>
            <person name="Salamov A."/>
            <person name="Andreopoulos B."/>
            <person name="Baker S."/>
            <person name="Barry K."/>
            <person name="Bills G."/>
            <person name="Bluhm B."/>
            <person name="Cannon C."/>
            <person name="Castanera R."/>
            <person name="Culley D."/>
            <person name="Daum C."/>
            <person name="Ezra D."/>
            <person name="Gonzalez J."/>
            <person name="Henrissat B."/>
            <person name="Kuo A."/>
            <person name="Liang C."/>
            <person name="Lipzen A."/>
            <person name="Lutzoni F."/>
            <person name="Magnuson J."/>
            <person name="Mondo S."/>
            <person name="Nolan M."/>
            <person name="Ohm R."/>
            <person name="Pangilinan J."/>
            <person name="Park H.-J."/>
            <person name="Ramirez L."/>
            <person name="Alfaro M."/>
            <person name="Sun H."/>
            <person name="Tritt A."/>
            <person name="Yoshinaga Y."/>
            <person name="Zwiers L.-H."/>
            <person name="Turgeon B."/>
            <person name="Goodwin S."/>
            <person name="Spatafora J."/>
            <person name="Crous P."/>
            <person name="Grigoriev I."/>
        </authorList>
    </citation>
    <scope>NUCLEOTIDE SEQUENCE</scope>
    <source>
        <strain evidence="1">CBS 207.26</strain>
    </source>
</reference>
<dbReference type="EMBL" id="ML994638">
    <property type="protein sequence ID" value="KAF2184342.1"/>
    <property type="molecule type" value="Genomic_DNA"/>
</dbReference>
<evidence type="ECO:0000313" key="1">
    <source>
        <dbReference type="EMBL" id="KAF2184342.1"/>
    </source>
</evidence>
<name>A0A6A6E0Y5_9PEZI</name>
<protein>
    <submittedName>
        <fullName evidence="1">Uncharacterized protein</fullName>
    </submittedName>
</protein>
<dbReference type="Proteomes" id="UP000800200">
    <property type="component" value="Unassembled WGS sequence"/>
</dbReference>
<dbReference type="AlphaFoldDB" id="A0A6A6E0Y5"/>
<proteinExistence type="predicted"/>